<feature type="compositionally biased region" description="Low complexity" evidence="1">
    <location>
        <begin position="239"/>
        <end position="249"/>
    </location>
</feature>
<reference evidence="2 3" key="1">
    <citation type="submission" date="2024-02" db="EMBL/GenBank/DDBJ databases">
        <title>A draft genome for the cacao thread blight pathogen Marasmius crinis-equi.</title>
        <authorList>
            <person name="Cohen S.P."/>
            <person name="Baruah I.K."/>
            <person name="Amoako-Attah I."/>
            <person name="Bukari Y."/>
            <person name="Meinhardt L.W."/>
            <person name="Bailey B.A."/>
        </authorList>
    </citation>
    <scope>NUCLEOTIDE SEQUENCE [LARGE SCALE GENOMIC DNA]</scope>
    <source>
        <strain evidence="2 3">GH-76</strain>
    </source>
</reference>
<comment type="caution">
    <text evidence="2">The sequence shown here is derived from an EMBL/GenBank/DDBJ whole genome shotgun (WGS) entry which is preliminary data.</text>
</comment>
<evidence type="ECO:0000313" key="2">
    <source>
        <dbReference type="EMBL" id="KAL0567904.1"/>
    </source>
</evidence>
<feature type="region of interest" description="Disordered" evidence="1">
    <location>
        <begin position="1"/>
        <end position="36"/>
    </location>
</feature>
<evidence type="ECO:0000256" key="1">
    <source>
        <dbReference type="SAM" id="MobiDB-lite"/>
    </source>
</evidence>
<evidence type="ECO:0000313" key="3">
    <source>
        <dbReference type="Proteomes" id="UP001465976"/>
    </source>
</evidence>
<name>A0ABR3EYA5_9AGAR</name>
<accession>A0ABR3EYA5</accession>
<sequence length="381" mass="42331">MSRPQITKKKGSRNDPPEDCSLNPMKRPHPNAANHPTVPLLLLADSRVYTQDTTLPSKPGQVGLQHPILGTFAVFCSQPQDSDATNEIDNVVRAEPDVFQAQELPSGHRTKRNQQLLQWRNTAIPQLIQLYMELLRTTENLYHDPSAVDRQCVCGRKGEPPNHRAWCNTVTELLGAQGYKMRGQDPLQRHFSNALQWFGSLKHATKGLANQILNECREIKRITEDHHPLPPDSSPPSSRPTLPFRSSSPDISVPEDAPEDDNPWAGKCPLCFGGAEFELNLDAIVCIDSCFMQKHNRGVGKDLLKTHPDSVSMAEEEANAMEETVESIRPCKPTAKRAGVEVEDMAEDNENDRYEGSMEVPRSALDGCKASFTAADEQRGG</sequence>
<gene>
    <name evidence="2" type="ORF">V5O48_014090</name>
</gene>
<dbReference type="Proteomes" id="UP001465976">
    <property type="component" value="Unassembled WGS sequence"/>
</dbReference>
<dbReference type="EMBL" id="JBAHYK010001465">
    <property type="protein sequence ID" value="KAL0567904.1"/>
    <property type="molecule type" value="Genomic_DNA"/>
</dbReference>
<organism evidence="2 3">
    <name type="scientific">Marasmius crinis-equi</name>
    <dbReference type="NCBI Taxonomy" id="585013"/>
    <lineage>
        <taxon>Eukaryota</taxon>
        <taxon>Fungi</taxon>
        <taxon>Dikarya</taxon>
        <taxon>Basidiomycota</taxon>
        <taxon>Agaricomycotina</taxon>
        <taxon>Agaricomycetes</taxon>
        <taxon>Agaricomycetidae</taxon>
        <taxon>Agaricales</taxon>
        <taxon>Marasmiineae</taxon>
        <taxon>Marasmiaceae</taxon>
        <taxon>Marasmius</taxon>
    </lineage>
</organism>
<proteinExistence type="predicted"/>
<feature type="compositionally biased region" description="Basic residues" evidence="1">
    <location>
        <begin position="1"/>
        <end position="11"/>
    </location>
</feature>
<feature type="region of interest" description="Disordered" evidence="1">
    <location>
        <begin position="225"/>
        <end position="260"/>
    </location>
</feature>
<protein>
    <submittedName>
        <fullName evidence="2">Uncharacterized protein</fullName>
    </submittedName>
</protein>
<keyword evidence="3" id="KW-1185">Reference proteome</keyword>